<evidence type="ECO:0000259" key="3">
    <source>
        <dbReference type="Pfam" id="PF00465"/>
    </source>
</evidence>
<dbReference type="CDD" id="cd08191">
    <property type="entry name" value="Fe-ADH-like"/>
    <property type="match status" value="1"/>
</dbReference>
<dbReference type="RefSeq" id="WP_275822008.1">
    <property type="nucleotide sequence ID" value="NZ_JARHUD010000004.1"/>
</dbReference>
<dbReference type="InterPro" id="IPR056798">
    <property type="entry name" value="ADH_Fe_C"/>
</dbReference>
<organism evidence="5 6">
    <name type="scientific">Aquibaculum arenosum</name>
    <dbReference type="NCBI Taxonomy" id="3032591"/>
    <lineage>
        <taxon>Bacteria</taxon>
        <taxon>Pseudomonadati</taxon>
        <taxon>Pseudomonadota</taxon>
        <taxon>Alphaproteobacteria</taxon>
        <taxon>Rhodospirillales</taxon>
        <taxon>Rhodovibrionaceae</taxon>
        <taxon>Aquibaculum</taxon>
    </lineage>
</organism>
<dbReference type="EMBL" id="JARHUD010000004">
    <property type="protein sequence ID" value="MDF2096014.1"/>
    <property type="molecule type" value="Genomic_DNA"/>
</dbReference>
<sequence length="399" mass="41341">MTLFGTIRAPGELVFGSGQRRSLGRIAKKFGERALVITDARLVADAQFQDMVAQLEKAGLAVRVDGSTPPDVPVEAALASAGAARDFSPDLVIGVGGGSCLDMAKAVAVLLTHGGKPQDYFGEYNVPGAVMPIIAVPTTAGTGSEVTPVAVLSDSERNLKVGISSPYIIPATSICDPDLTLTCPPSLTAIAGADAMTHALEAFTAVRREAVPGIAQERVFVGKNAFSDHFALRAISLLWQGLEAACTNGADAAAREKVMMGATLAGLAFGVAGTAAAHAIQYPVGALTHTAHGAGVACLMPYVMRWNAPEITPELAEIAAVTGLGSAEEVIPAIAALFARIGIPTTLRELGLEENRVDWVAEQSCGIARLIENNPRPLPQPDMRRLVAAAYSGDVSLLN</sequence>
<dbReference type="Pfam" id="PF25137">
    <property type="entry name" value="ADH_Fe_C"/>
    <property type="match status" value="1"/>
</dbReference>
<evidence type="ECO:0000256" key="2">
    <source>
        <dbReference type="ARBA" id="ARBA00023002"/>
    </source>
</evidence>
<keyword evidence="6" id="KW-1185">Reference proteome</keyword>
<dbReference type="Pfam" id="PF00465">
    <property type="entry name" value="Fe-ADH"/>
    <property type="match status" value="1"/>
</dbReference>
<dbReference type="PANTHER" id="PTHR11496:SF102">
    <property type="entry name" value="ALCOHOL DEHYDROGENASE 4"/>
    <property type="match status" value="1"/>
</dbReference>
<comment type="caution">
    <text evidence="5">The sequence shown here is derived from an EMBL/GenBank/DDBJ whole genome shotgun (WGS) entry which is preliminary data.</text>
</comment>
<dbReference type="PANTHER" id="PTHR11496">
    <property type="entry name" value="ALCOHOL DEHYDROGENASE"/>
    <property type="match status" value="1"/>
</dbReference>
<evidence type="ECO:0000256" key="1">
    <source>
        <dbReference type="ARBA" id="ARBA00007358"/>
    </source>
</evidence>
<gene>
    <name evidence="5" type="ORF">P2G67_08510</name>
</gene>
<evidence type="ECO:0000313" key="6">
    <source>
        <dbReference type="Proteomes" id="UP001215503"/>
    </source>
</evidence>
<dbReference type="Gene3D" id="1.20.1090.10">
    <property type="entry name" value="Dehydroquinate synthase-like - alpha domain"/>
    <property type="match status" value="1"/>
</dbReference>
<dbReference type="InterPro" id="IPR039697">
    <property type="entry name" value="Alcohol_dehydrogenase_Fe"/>
</dbReference>
<keyword evidence="2" id="KW-0560">Oxidoreductase</keyword>
<comment type="similarity">
    <text evidence="1">Belongs to the iron-containing alcohol dehydrogenase family.</text>
</comment>
<feature type="domain" description="Alcohol dehydrogenase iron-type/glycerol dehydrogenase GldA" evidence="3">
    <location>
        <begin position="10"/>
        <end position="177"/>
    </location>
</feature>
<reference evidence="5 6" key="1">
    <citation type="submission" date="2023-03" db="EMBL/GenBank/DDBJ databases">
        <title>Fodinicurvata sp. CAU 1616 isolated from sea sendiment.</title>
        <authorList>
            <person name="Kim W."/>
        </authorList>
    </citation>
    <scope>NUCLEOTIDE SEQUENCE [LARGE SCALE GENOMIC DNA]</scope>
    <source>
        <strain evidence="5 6">CAU 1616</strain>
    </source>
</reference>
<dbReference type="SUPFAM" id="SSF56796">
    <property type="entry name" value="Dehydroquinate synthase-like"/>
    <property type="match status" value="1"/>
</dbReference>
<name>A0ABT5YMC6_9PROT</name>
<dbReference type="Gene3D" id="3.40.50.1970">
    <property type="match status" value="1"/>
</dbReference>
<accession>A0ABT5YMC6</accession>
<evidence type="ECO:0000313" key="5">
    <source>
        <dbReference type="EMBL" id="MDF2096014.1"/>
    </source>
</evidence>
<proteinExistence type="inferred from homology"/>
<evidence type="ECO:0000259" key="4">
    <source>
        <dbReference type="Pfam" id="PF25137"/>
    </source>
</evidence>
<feature type="domain" description="Fe-containing alcohol dehydrogenase-like C-terminal" evidence="4">
    <location>
        <begin position="188"/>
        <end position="391"/>
    </location>
</feature>
<dbReference type="Proteomes" id="UP001215503">
    <property type="component" value="Unassembled WGS sequence"/>
</dbReference>
<protein>
    <submittedName>
        <fullName evidence="5">Iron-containing alcohol dehydrogenase</fullName>
    </submittedName>
</protein>
<dbReference type="InterPro" id="IPR001670">
    <property type="entry name" value="ADH_Fe/GldA"/>
</dbReference>